<dbReference type="AlphaFoldDB" id="A0A8H7JDI4"/>
<protein>
    <submittedName>
        <fullName evidence="2">Uncharacterized protein</fullName>
    </submittedName>
</protein>
<name>A0A8H7JDI4_9PLEO</name>
<proteinExistence type="predicted"/>
<evidence type="ECO:0000256" key="1">
    <source>
        <dbReference type="SAM" id="MobiDB-lite"/>
    </source>
</evidence>
<keyword evidence="3" id="KW-1185">Reference proteome</keyword>
<evidence type="ECO:0000313" key="3">
    <source>
        <dbReference type="Proteomes" id="UP000651452"/>
    </source>
</evidence>
<dbReference type="EMBL" id="RZGK01000003">
    <property type="protein sequence ID" value="KAF9700383.1"/>
    <property type="molecule type" value="Genomic_DNA"/>
</dbReference>
<feature type="region of interest" description="Disordered" evidence="1">
    <location>
        <begin position="139"/>
        <end position="164"/>
    </location>
</feature>
<reference evidence="2" key="1">
    <citation type="submission" date="2018-12" db="EMBL/GenBank/DDBJ databases">
        <authorList>
            <person name="Syme R.A."/>
            <person name="Farfan-Caceres L."/>
            <person name="Lichtenzveig J."/>
        </authorList>
    </citation>
    <scope>NUCLEOTIDE SEQUENCE</scope>
    <source>
        <strain evidence="2">Al4</strain>
    </source>
</reference>
<gene>
    <name evidence="2" type="ORF">EKO04_001696</name>
</gene>
<accession>A0A8H7JDI4</accession>
<comment type="caution">
    <text evidence="2">The sequence shown here is derived from an EMBL/GenBank/DDBJ whole genome shotgun (WGS) entry which is preliminary data.</text>
</comment>
<evidence type="ECO:0000313" key="2">
    <source>
        <dbReference type="EMBL" id="KAF9700383.1"/>
    </source>
</evidence>
<reference evidence="2" key="2">
    <citation type="submission" date="2020-09" db="EMBL/GenBank/DDBJ databases">
        <title>Reference genome assembly for Australian Ascochyta lentis isolate Al4.</title>
        <authorList>
            <person name="Lee R.C."/>
            <person name="Farfan-Caceres L.M."/>
            <person name="Debler J.W."/>
            <person name="Williams A.H."/>
            <person name="Henares B.M."/>
        </authorList>
    </citation>
    <scope>NUCLEOTIDE SEQUENCE</scope>
    <source>
        <strain evidence="2">Al4</strain>
    </source>
</reference>
<sequence>MTVQDRMNLTFRQTEIEVMSEKLRDCRLSVTSAVSTATLYSSIRNSQATADIQSAVFETQKTLQSAAGFSDNQATRLAVTLQQLQLDSGIDTRIDGTSYTELVTRLEEECKAAEATRTLLNRLYAKTHEEAIAKAIAESQNHSTHATSGDNNTGFQSEVVNDGV</sequence>
<organism evidence="2 3">
    <name type="scientific">Ascochyta lentis</name>
    <dbReference type="NCBI Taxonomy" id="205686"/>
    <lineage>
        <taxon>Eukaryota</taxon>
        <taxon>Fungi</taxon>
        <taxon>Dikarya</taxon>
        <taxon>Ascomycota</taxon>
        <taxon>Pezizomycotina</taxon>
        <taxon>Dothideomycetes</taxon>
        <taxon>Pleosporomycetidae</taxon>
        <taxon>Pleosporales</taxon>
        <taxon>Pleosporineae</taxon>
        <taxon>Didymellaceae</taxon>
        <taxon>Ascochyta</taxon>
    </lineage>
</organism>
<dbReference type="OrthoDB" id="432483at2759"/>
<dbReference type="Proteomes" id="UP000651452">
    <property type="component" value="Unassembled WGS sequence"/>
</dbReference>